<name>A0A0E0FCI4_9ORYZ</name>
<dbReference type="Gramene" id="OMERI12G09470.3">
    <property type="protein sequence ID" value="OMERI12G09470.3"/>
    <property type="gene ID" value="OMERI12G09470"/>
</dbReference>
<dbReference type="HOGENOM" id="CLU_2240889_0_0_1"/>
<dbReference type="Proteomes" id="UP000008021">
    <property type="component" value="Chromosome 12"/>
</dbReference>
<sequence>MEPRSFPAIAALHHGLPPPPPRWFAPFAGAPPGTALDCAGVVCPSAGPAAAHAKLVWESPPHRRPGVAYVPPTIGSSERIVMRAISLRQPTTLPALPTATPMSYS</sequence>
<proteinExistence type="predicted"/>
<evidence type="ECO:0000313" key="2">
    <source>
        <dbReference type="Proteomes" id="UP000008021"/>
    </source>
</evidence>
<keyword evidence="2" id="KW-1185">Reference proteome</keyword>
<organism evidence="1">
    <name type="scientific">Oryza meridionalis</name>
    <dbReference type="NCBI Taxonomy" id="40149"/>
    <lineage>
        <taxon>Eukaryota</taxon>
        <taxon>Viridiplantae</taxon>
        <taxon>Streptophyta</taxon>
        <taxon>Embryophyta</taxon>
        <taxon>Tracheophyta</taxon>
        <taxon>Spermatophyta</taxon>
        <taxon>Magnoliopsida</taxon>
        <taxon>Liliopsida</taxon>
        <taxon>Poales</taxon>
        <taxon>Poaceae</taxon>
        <taxon>BOP clade</taxon>
        <taxon>Oryzoideae</taxon>
        <taxon>Oryzeae</taxon>
        <taxon>Oryzinae</taxon>
        <taxon>Oryza</taxon>
    </lineage>
</organism>
<reference evidence="1" key="2">
    <citation type="submission" date="2018-05" db="EMBL/GenBank/DDBJ databases">
        <title>OmerRS3 (Oryza meridionalis Reference Sequence Version 3).</title>
        <authorList>
            <person name="Zhang J."/>
            <person name="Kudrna D."/>
            <person name="Lee S."/>
            <person name="Talag J."/>
            <person name="Welchert J."/>
            <person name="Wing R.A."/>
        </authorList>
    </citation>
    <scope>NUCLEOTIDE SEQUENCE [LARGE SCALE GENOMIC DNA]</scope>
    <source>
        <strain evidence="1">cv. OR44</strain>
    </source>
</reference>
<accession>A0A0E0FCI4</accession>
<dbReference type="AlphaFoldDB" id="A0A0E0FCI4"/>
<dbReference type="EnsemblPlants" id="OMERI12G09470.3">
    <property type="protein sequence ID" value="OMERI12G09470.3"/>
    <property type="gene ID" value="OMERI12G09470"/>
</dbReference>
<reference evidence="1" key="1">
    <citation type="submission" date="2015-04" db="UniProtKB">
        <authorList>
            <consortium name="EnsemblPlants"/>
        </authorList>
    </citation>
    <scope>IDENTIFICATION</scope>
</reference>
<protein>
    <submittedName>
        <fullName evidence="1">Uncharacterized protein</fullName>
    </submittedName>
</protein>
<evidence type="ECO:0000313" key="1">
    <source>
        <dbReference type="EnsemblPlants" id="OMERI12G09470.3"/>
    </source>
</evidence>